<dbReference type="EMBL" id="JAXOVC010000003">
    <property type="protein sequence ID" value="KAK4504336.1"/>
    <property type="molecule type" value="Genomic_DNA"/>
</dbReference>
<proteinExistence type="predicted"/>
<name>A0ABR0ETB2_ZASCE</name>
<reference evidence="1 2" key="1">
    <citation type="journal article" date="2023" name="G3 (Bethesda)">
        <title>A chromosome-level genome assembly of Zasmidium syzygii isolated from banana leaves.</title>
        <authorList>
            <person name="van Westerhoven A.C."/>
            <person name="Mehrabi R."/>
            <person name="Talebi R."/>
            <person name="Steentjes M.B.F."/>
            <person name="Corcolon B."/>
            <person name="Chong P.A."/>
            <person name="Kema G.H.J."/>
            <person name="Seidl M.F."/>
        </authorList>
    </citation>
    <scope>NUCLEOTIDE SEQUENCE [LARGE SCALE GENOMIC DNA]</scope>
    <source>
        <strain evidence="1 2">P124</strain>
    </source>
</reference>
<sequence>MYFTHAACLSTLGRRRVVLVLQRLRHRPSELAAAIVSNLDDPTHHQRRAIRKWQDLKSRLEGNLNDANNPRTPTEREMQRLIDVISEIFFLGQLKHIKFVWKEGLETEDGDLGRISLPTAGLASRHWACIEVDPKDCRNLMLDHFTSLMGRLLHECIRAFLLVYSCNSACGNSTCEREIGKTGHGSAWLRIMSYVEAFVDEHLHRGVYLGIDEAIAVEYSRSGYAPTLQERALCHPMSHDALQMFAEDLAERN</sequence>
<protein>
    <submittedName>
        <fullName evidence="1">Uncharacterized protein</fullName>
    </submittedName>
</protein>
<accession>A0ABR0ETB2</accession>
<dbReference type="Proteomes" id="UP001305779">
    <property type="component" value="Unassembled WGS sequence"/>
</dbReference>
<evidence type="ECO:0000313" key="1">
    <source>
        <dbReference type="EMBL" id="KAK4504336.1"/>
    </source>
</evidence>
<gene>
    <name evidence="1" type="ORF">PRZ48_005252</name>
</gene>
<comment type="caution">
    <text evidence="1">The sequence shown here is derived from an EMBL/GenBank/DDBJ whole genome shotgun (WGS) entry which is preliminary data.</text>
</comment>
<keyword evidence="2" id="KW-1185">Reference proteome</keyword>
<evidence type="ECO:0000313" key="2">
    <source>
        <dbReference type="Proteomes" id="UP001305779"/>
    </source>
</evidence>
<organism evidence="1 2">
    <name type="scientific">Zasmidium cellare</name>
    <name type="common">Wine cellar mold</name>
    <name type="synonym">Racodium cellare</name>
    <dbReference type="NCBI Taxonomy" id="395010"/>
    <lineage>
        <taxon>Eukaryota</taxon>
        <taxon>Fungi</taxon>
        <taxon>Dikarya</taxon>
        <taxon>Ascomycota</taxon>
        <taxon>Pezizomycotina</taxon>
        <taxon>Dothideomycetes</taxon>
        <taxon>Dothideomycetidae</taxon>
        <taxon>Mycosphaerellales</taxon>
        <taxon>Mycosphaerellaceae</taxon>
        <taxon>Zasmidium</taxon>
    </lineage>
</organism>